<gene>
    <name evidence="2" type="ORF">G1429_18000</name>
</gene>
<comment type="caution">
    <text evidence="2">The sequence shown here is derived from an EMBL/GenBank/DDBJ whole genome shotgun (WGS) entry which is preliminary data.</text>
</comment>
<sequence length="129" mass="14193">MNAQARGARAARLYKRAKSKLISHDQFCVQKAREHKLPAWTGHFPVTVLTGILITTVIFGSLFFVSLGLLIFALILVTSLHGQNTNSANSWSDHSWGSSMRDGSEGFGLYTGPEHSHIPASRIDNEDDL</sequence>
<evidence type="ECO:0000256" key="1">
    <source>
        <dbReference type="SAM" id="Phobius"/>
    </source>
</evidence>
<reference evidence="2" key="1">
    <citation type="journal article" date="2018" name="Genome Biol.">
        <title>SKESA: strategic k-mer extension for scrupulous assemblies.</title>
        <authorList>
            <person name="Souvorov A."/>
            <person name="Agarwala R."/>
            <person name="Lipman D.J."/>
        </authorList>
    </citation>
    <scope>NUCLEOTIDE SEQUENCE</scope>
    <source>
        <strain evidence="2">R17.5973</strain>
    </source>
</reference>
<evidence type="ECO:0000313" key="2">
    <source>
        <dbReference type="EMBL" id="HAD9329119.1"/>
    </source>
</evidence>
<keyword evidence="1" id="KW-0812">Transmembrane</keyword>
<feature type="transmembrane region" description="Helical" evidence="1">
    <location>
        <begin position="48"/>
        <end position="77"/>
    </location>
</feature>
<keyword evidence="1" id="KW-0472">Membrane</keyword>
<reference evidence="2" key="2">
    <citation type="submission" date="2019-01" db="EMBL/GenBank/DDBJ databases">
        <authorList>
            <consortium name="NCBI Pathogen Detection Project"/>
        </authorList>
    </citation>
    <scope>NUCLEOTIDE SEQUENCE</scope>
    <source>
        <strain evidence="2">R17.5973</strain>
    </source>
</reference>
<protein>
    <recommendedName>
        <fullName evidence="3">DUF3742 family protein</fullName>
    </recommendedName>
</protein>
<dbReference type="AlphaFoldDB" id="A0A722XPC5"/>
<dbReference type="EMBL" id="DAAQHH010000008">
    <property type="protein sequence ID" value="HAD9329119.1"/>
    <property type="molecule type" value="Genomic_DNA"/>
</dbReference>
<evidence type="ECO:0008006" key="3">
    <source>
        <dbReference type="Google" id="ProtNLM"/>
    </source>
</evidence>
<name>A0A722XPC5_SALER</name>
<proteinExistence type="predicted"/>
<organism evidence="2">
    <name type="scientific">Salmonella enterica</name>
    <name type="common">Salmonella choleraesuis</name>
    <dbReference type="NCBI Taxonomy" id="28901"/>
    <lineage>
        <taxon>Bacteria</taxon>
        <taxon>Pseudomonadati</taxon>
        <taxon>Pseudomonadota</taxon>
        <taxon>Gammaproteobacteria</taxon>
        <taxon>Enterobacterales</taxon>
        <taxon>Enterobacteriaceae</taxon>
        <taxon>Salmonella</taxon>
    </lineage>
</organism>
<accession>A0A722XPC5</accession>
<keyword evidence="1" id="KW-1133">Transmembrane helix</keyword>